<dbReference type="STRING" id="1216970.GCA_001570985_02574"/>
<evidence type="ECO:0000313" key="4">
    <source>
        <dbReference type="Proteomes" id="UP000290408"/>
    </source>
</evidence>
<dbReference type="RefSeq" id="WP_130629597.1">
    <property type="nucleotide sequence ID" value="NZ_CP036164.1"/>
</dbReference>
<sequence length="166" mass="17549">MNEHAPGWYEHEGERRYWDGSQWTHSSSTPAPSPTPPPPPAPLSAPPAASQVVPYAPPPAYGAGAPPFGPPQPPYPGGIPVARKEPAIALVVSFLIPGVGSMMNGDVGAGVGFLGLYVFGLVLVICLGWIIIGFIGLPMMLVAWGWGMYHAYQGAVDFNRRAGYQN</sequence>
<dbReference type="AlphaFoldDB" id="A0A4P6MU32"/>
<feature type="transmembrane region" description="Helical" evidence="2">
    <location>
        <begin position="116"/>
        <end position="144"/>
    </location>
</feature>
<dbReference type="Proteomes" id="UP000290408">
    <property type="component" value="Chromosome"/>
</dbReference>
<dbReference type="KEGG" id="jli:EXU32_09000"/>
<feature type="region of interest" description="Disordered" evidence="1">
    <location>
        <begin position="19"/>
        <end position="50"/>
    </location>
</feature>
<keyword evidence="2" id="KW-0812">Transmembrane</keyword>
<evidence type="ECO:0000256" key="2">
    <source>
        <dbReference type="SAM" id="Phobius"/>
    </source>
</evidence>
<name>A0A4P6MU32_9MICO</name>
<keyword evidence="2" id="KW-0472">Membrane</keyword>
<protein>
    <recommendedName>
        <fullName evidence="5">DUF2510 domain-containing protein</fullName>
    </recommendedName>
</protein>
<keyword evidence="4" id="KW-1185">Reference proteome</keyword>
<dbReference type="OrthoDB" id="4774718at2"/>
<feature type="compositionally biased region" description="Pro residues" evidence="1">
    <location>
        <begin position="31"/>
        <end position="45"/>
    </location>
</feature>
<evidence type="ECO:0000256" key="1">
    <source>
        <dbReference type="SAM" id="MobiDB-lite"/>
    </source>
</evidence>
<reference evidence="3 4" key="1">
    <citation type="submission" date="2019-02" db="EMBL/GenBank/DDBJ databases">
        <title>Genomic data mining of an Antarctic deep-sea actinobacterium, Janibacterlimosus P3-3-X1.</title>
        <authorList>
            <person name="Liao L."/>
            <person name="Chen B."/>
        </authorList>
    </citation>
    <scope>NUCLEOTIDE SEQUENCE [LARGE SCALE GENOMIC DNA]</scope>
    <source>
        <strain evidence="3 4">P3-3-X1</strain>
    </source>
</reference>
<organism evidence="3 4">
    <name type="scientific">Janibacter limosus</name>
    <dbReference type="NCBI Taxonomy" id="53458"/>
    <lineage>
        <taxon>Bacteria</taxon>
        <taxon>Bacillati</taxon>
        <taxon>Actinomycetota</taxon>
        <taxon>Actinomycetes</taxon>
        <taxon>Micrococcales</taxon>
        <taxon>Intrasporangiaceae</taxon>
        <taxon>Janibacter</taxon>
    </lineage>
</organism>
<keyword evidence="2" id="KW-1133">Transmembrane helix</keyword>
<proteinExistence type="predicted"/>
<accession>A0A4P6MU32</accession>
<evidence type="ECO:0008006" key="5">
    <source>
        <dbReference type="Google" id="ProtNLM"/>
    </source>
</evidence>
<evidence type="ECO:0000313" key="3">
    <source>
        <dbReference type="EMBL" id="QBF46376.1"/>
    </source>
</evidence>
<gene>
    <name evidence="3" type="ORF">EXU32_09000</name>
</gene>
<dbReference type="EMBL" id="CP036164">
    <property type="protein sequence ID" value="QBF46376.1"/>
    <property type="molecule type" value="Genomic_DNA"/>
</dbReference>